<keyword evidence="9" id="KW-1185">Reference proteome</keyword>
<feature type="transmembrane region" description="Helical" evidence="7">
    <location>
        <begin position="430"/>
        <end position="450"/>
    </location>
</feature>
<evidence type="ECO:0000313" key="9">
    <source>
        <dbReference type="Proteomes" id="UP000355283"/>
    </source>
</evidence>
<feature type="transmembrane region" description="Helical" evidence="7">
    <location>
        <begin position="290"/>
        <end position="309"/>
    </location>
</feature>
<sequence length="583" mass="63757">MNRPVCGLGAFRMDLDLAQTEDAHPLSPSSPAAGSDETKETSLGSQVSSTSLEDTEDVGNEKQEGEKEKDEEEEEVEEEDVEGGSNREKRAEDIFASSTGPAGPDTVETCHASKNTIQKQKKKKKKGGKSRKKREAQRRYGPPHLDRETIKRAKVSMRIIAFFYHLSLSVLVATWTELLLKGFDNNFSKAAAFLGTCQGVERGIQFLTAASLGNLSDCVGRRPVLFASLVLNIISTLCVIVKPGPMTVLAYFIISGLSNCILAMLNAIVGDLAAGREELEGGLTQQYGRLGMAIGLAMMVGPMLGPSIQQFNVVYPLYISITLVIICVLICLSMAESLPPQNRHMKLEHSNPLWGLKKAMRYRPFLLFALPFFLSQLSESVYAFIVIYTKQRLGWSYVSVGLYISLLALTIAILQGNLRHIVPRFVSDKGCVLIGLCMHGVSMAIIGSAFASWMMFVMMLPRLLAGLKLPGILAFMTQGVVHGDQGIVQGSIMSLRVLARAIGTPLFGVVFGHFFDKHRIARQGDWISGITFYLAGAFDVLSAAAAIWVFYVLLKDGKDEGTRAKSGQRSIELMEEGREEATA</sequence>
<comment type="caution">
    <text evidence="8">The sequence shown here is derived from an EMBL/GenBank/DDBJ whole genome shotgun (WGS) entry which is preliminary data.</text>
</comment>
<keyword evidence="3 7" id="KW-0812">Transmembrane</keyword>
<evidence type="ECO:0000256" key="6">
    <source>
        <dbReference type="SAM" id="MobiDB-lite"/>
    </source>
</evidence>
<dbReference type="GO" id="GO:0016020">
    <property type="term" value="C:membrane"/>
    <property type="evidence" value="ECO:0007669"/>
    <property type="project" value="UniProtKB-SubCell"/>
</dbReference>
<feature type="compositionally biased region" description="Acidic residues" evidence="6">
    <location>
        <begin position="69"/>
        <end position="82"/>
    </location>
</feature>
<keyword evidence="5 7" id="KW-0472">Membrane</keyword>
<evidence type="ECO:0000256" key="7">
    <source>
        <dbReference type="SAM" id="Phobius"/>
    </source>
</evidence>
<feature type="transmembrane region" description="Helical" evidence="7">
    <location>
        <begin position="248"/>
        <end position="269"/>
    </location>
</feature>
<proteinExistence type="predicted"/>
<evidence type="ECO:0000256" key="1">
    <source>
        <dbReference type="ARBA" id="ARBA00004141"/>
    </source>
</evidence>
<evidence type="ECO:0000256" key="2">
    <source>
        <dbReference type="ARBA" id="ARBA00022448"/>
    </source>
</evidence>
<evidence type="ECO:0000256" key="5">
    <source>
        <dbReference type="ARBA" id="ARBA00023136"/>
    </source>
</evidence>
<accession>A0A4D9DAA8</accession>
<dbReference type="Proteomes" id="UP000355283">
    <property type="component" value="Unassembled WGS sequence"/>
</dbReference>
<dbReference type="SUPFAM" id="SSF103473">
    <property type="entry name" value="MFS general substrate transporter"/>
    <property type="match status" value="1"/>
</dbReference>
<dbReference type="GO" id="GO:0022857">
    <property type="term" value="F:transmembrane transporter activity"/>
    <property type="evidence" value="ECO:0007669"/>
    <property type="project" value="InterPro"/>
</dbReference>
<dbReference type="EMBL" id="SDOX01000005">
    <property type="protein sequence ID" value="TFJ87944.1"/>
    <property type="molecule type" value="Genomic_DNA"/>
</dbReference>
<evidence type="ECO:0008006" key="10">
    <source>
        <dbReference type="Google" id="ProtNLM"/>
    </source>
</evidence>
<dbReference type="InterPro" id="IPR011701">
    <property type="entry name" value="MFS"/>
</dbReference>
<feature type="transmembrane region" description="Helical" evidence="7">
    <location>
        <begin position="365"/>
        <end position="388"/>
    </location>
</feature>
<dbReference type="InterPro" id="IPR036259">
    <property type="entry name" value="MFS_trans_sf"/>
</dbReference>
<feature type="transmembrane region" description="Helical" evidence="7">
    <location>
        <begin position="315"/>
        <end position="335"/>
    </location>
</feature>
<evidence type="ECO:0000256" key="3">
    <source>
        <dbReference type="ARBA" id="ARBA00022692"/>
    </source>
</evidence>
<gene>
    <name evidence="8" type="ORF">NSK_001290</name>
</gene>
<dbReference type="AlphaFoldDB" id="A0A4D9DAA8"/>
<dbReference type="Gene3D" id="1.20.1250.20">
    <property type="entry name" value="MFS general substrate transporter like domains"/>
    <property type="match status" value="1"/>
</dbReference>
<dbReference type="InterPro" id="IPR001958">
    <property type="entry name" value="Tet-R_TetA/multi-R_MdtG-like"/>
</dbReference>
<feature type="compositionally biased region" description="Basic and acidic residues" evidence="6">
    <location>
        <begin position="59"/>
        <end position="68"/>
    </location>
</feature>
<evidence type="ECO:0000313" key="8">
    <source>
        <dbReference type="EMBL" id="TFJ87944.1"/>
    </source>
</evidence>
<feature type="transmembrane region" description="Helical" evidence="7">
    <location>
        <begin position="530"/>
        <end position="554"/>
    </location>
</feature>
<keyword evidence="2" id="KW-0813">Transport</keyword>
<dbReference type="PANTHER" id="PTHR23504:SF15">
    <property type="entry name" value="MAJOR FACILITATOR SUPERFAMILY (MFS) PROFILE DOMAIN-CONTAINING PROTEIN"/>
    <property type="match status" value="1"/>
</dbReference>
<feature type="compositionally biased region" description="Basic residues" evidence="6">
    <location>
        <begin position="119"/>
        <end position="136"/>
    </location>
</feature>
<feature type="transmembrane region" description="Helical" evidence="7">
    <location>
        <begin position="394"/>
        <end position="418"/>
    </location>
</feature>
<organism evidence="8 9">
    <name type="scientific">Nannochloropsis salina CCMP1776</name>
    <dbReference type="NCBI Taxonomy" id="1027361"/>
    <lineage>
        <taxon>Eukaryota</taxon>
        <taxon>Sar</taxon>
        <taxon>Stramenopiles</taxon>
        <taxon>Ochrophyta</taxon>
        <taxon>Eustigmatophyceae</taxon>
        <taxon>Eustigmatales</taxon>
        <taxon>Monodopsidaceae</taxon>
        <taxon>Microchloropsis</taxon>
        <taxon>Microchloropsis salina</taxon>
    </lineage>
</organism>
<evidence type="ECO:0000256" key="4">
    <source>
        <dbReference type="ARBA" id="ARBA00022989"/>
    </source>
</evidence>
<feature type="transmembrane region" description="Helical" evidence="7">
    <location>
        <begin position="159"/>
        <end position="180"/>
    </location>
</feature>
<feature type="transmembrane region" description="Helical" evidence="7">
    <location>
        <begin position="224"/>
        <end position="242"/>
    </location>
</feature>
<feature type="transmembrane region" description="Helical" evidence="7">
    <location>
        <begin position="456"/>
        <end position="476"/>
    </location>
</feature>
<protein>
    <recommendedName>
        <fullName evidence="10">Major facilitator superfamily (MFS) profile domain-containing protein</fullName>
    </recommendedName>
</protein>
<dbReference type="OrthoDB" id="10262656at2759"/>
<feature type="transmembrane region" description="Helical" evidence="7">
    <location>
        <begin position="497"/>
        <end position="515"/>
    </location>
</feature>
<dbReference type="Pfam" id="PF07690">
    <property type="entry name" value="MFS_1"/>
    <property type="match status" value="1"/>
</dbReference>
<name>A0A4D9DAA8_9STRA</name>
<reference evidence="8 9" key="1">
    <citation type="submission" date="2019-01" db="EMBL/GenBank/DDBJ databases">
        <title>Nuclear Genome Assembly of the Microalgal Biofuel strain Nannochloropsis salina CCMP1776.</title>
        <authorList>
            <person name="Hovde B."/>
        </authorList>
    </citation>
    <scope>NUCLEOTIDE SEQUENCE [LARGE SCALE GENOMIC DNA]</scope>
    <source>
        <strain evidence="8 9">CCMP1776</strain>
    </source>
</reference>
<feature type="compositionally biased region" description="Polar residues" evidence="6">
    <location>
        <begin position="41"/>
        <end position="52"/>
    </location>
</feature>
<dbReference type="PANTHER" id="PTHR23504">
    <property type="entry name" value="MAJOR FACILITATOR SUPERFAMILY DOMAIN-CONTAINING PROTEIN 10"/>
    <property type="match status" value="1"/>
</dbReference>
<dbReference type="PRINTS" id="PR01035">
    <property type="entry name" value="TCRTETA"/>
</dbReference>
<comment type="subcellular location">
    <subcellularLocation>
        <location evidence="1">Membrane</location>
        <topology evidence="1">Multi-pass membrane protein</topology>
    </subcellularLocation>
</comment>
<feature type="region of interest" description="Disordered" evidence="6">
    <location>
        <begin position="19"/>
        <end position="144"/>
    </location>
</feature>
<keyword evidence="4 7" id="KW-1133">Transmembrane helix</keyword>